<dbReference type="Pfam" id="PF00498">
    <property type="entry name" value="FHA"/>
    <property type="match status" value="1"/>
</dbReference>
<name>A0A9X9XID2_9PROT</name>
<dbReference type="PANTHER" id="PTHR43156">
    <property type="entry name" value="STAGE II SPORULATION PROTEIN E-RELATED"/>
    <property type="match status" value="1"/>
</dbReference>
<evidence type="ECO:0000256" key="2">
    <source>
        <dbReference type="SAM" id="MobiDB-lite"/>
    </source>
</evidence>
<dbReference type="Gene3D" id="3.60.40.10">
    <property type="entry name" value="PPM-type phosphatase domain"/>
    <property type="match status" value="1"/>
</dbReference>
<proteinExistence type="predicted"/>
<dbReference type="InterPro" id="IPR008984">
    <property type="entry name" value="SMAD_FHA_dom_sf"/>
</dbReference>
<keyword evidence="1" id="KW-0378">Hydrolase</keyword>
<comment type="caution">
    <text evidence="4">The sequence shown here is derived from an EMBL/GenBank/DDBJ whole genome shotgun (WGS) entry which is preliminary data.</text>
</comment>
<keyword evidence="5" id="KW-1185">Reference proteome</keyword>
<evidence type="ECO:0000256" key="1">
    <source>
        <dbReference type="ARBA" id="ARBA00022801"/>
    </source>
</evidence>
<dbReference type="AlphaFoldDB" id="A0A9X9XID2"/>
<feature type="region of interest" description="Disordered" evidence="2">
    <location>
        <begin position="1"/>
        <end position="29"/>
    </location>
</feature>
<dbReference type="Proteomes" id="UP001138709">
    <property type="component" value="Unassembled WGS sequence"/>
</dbReference>
<protein>
    <submittedName>
        <fullName evidence="4">SpoIIE family protein phosphatase</fullName>
    </submittedName>
</protein>
<sequence>MTDDATERHAPESERTMVRRAAPATAEPDPVLHLLDLEPAEGQPARRVPLGPVPLAIGRTPQNGLVLPSPDVSRSHCVVVVEGEAAVVTDLGSTNGTIVDGTAAQGPTRLTPGSRLRLGPFTLVYRSGRASDLARAEEVERDLARAGRYVAALLPPPIAAGPVLADWRFVPSARIGGDGFGYGWLDERRFAAWLLDVSGHGAGSALLAASAMNILREHSLPGIDFADPAAVLAAANARFQMDRQGGLYFSLWYGVLDIGTRLLAFGSAGHHPAFLMAPGEDAPRPLWVKSPAIGLAPDWPYRRAEAAVPAGARIHLFSDGAFEISAPDGRQLAIRDFLPLLSAPPLPGVAEPERLLRAVRGMARPGPLEDDVSLVTLDVP</sequence>
<dbReference type="PANTHER" id="PTHR43156:SF2">
    <property type="entry name" value="STAGE II SPORULATION PROTEIN E"/>
    <property type="match status" value="1"/>
</dbReference>
<gene>
    <name evidence="4" type="ORF">GXW74_23480</name>
</gene>
<dbReference type="Gene3D" id="2.60.200.20">
    <property type="match status" value="1"/>
</dbReference>
<reference evidence="4" key="1">
    <citation type="submission" date="2020-01" db="EMBL/GenBank/DDBJ databases">
        <authorList>
            <person name="Rat A."/>
        </authorList>
    </citation>
    <scope>NUCLEOTIDE SEQUENCE</scope>
    <source>
        <strain evidence="4">LMG 31228</strain>
    </source>
</reference>
<dbReference type="InterPro" id="IPR052016">
    <property type="entry name" value="Bact_Sigma-Reg"/>
</dbReference>
<dbReference type="SUPFAM" id="SSF49879">
    <property type="entry name" value="SMAD/FHA domain"/>
    <property type="match status" value="1"/>
</dbReference>
<dbReference type="Pfam" id="PF07228">
    <property type="entry name" value="SpoIIE"/>
    <property type="match status" value="1"/>
</dbReference>
<evidence type="ECO:0000259" key="3">
    <source>
        <dbReference type="PROSITE" id="PS50006"/>
    </source>
</evidence>
<dbReference type="EMBL" id="JAAEDL010000033">
    <property type="protein sequence ID" value="MBR0683468.1"/>
    <property type="molecule type" value="Genomic_DNA"/>
</dbReference>
<organism evidence="4 5">
    <name type="scientific">Neoroseomonas eburnea</name>
    <dbReference type="NCBI Taxonomy" id="1346889"/>
    <lineage>
        <taxon>Bacteria</taxon>
        <taxon>Pseudomonadati</taxon>
        <taxon>Pseudomonadota</taxon>
        <taxon>Alphaproteobacteria</taxon>
        <taxon>Acetobacterales</taxon>
        <taxon>Acetobacteraceae</taxon>
        <taxon>Neoroseomonas</taxon>
    </lineage>
</organism>
<dbReference type="SMART" id="SM00240">
    <property type="entry name" value="FHA"/>
    <property type="match status" value="1"/>
</dbReference>
<dbReference type="CDD" id="cd00060">
    <property type="entry name" value="FHA"/>
    <property type="match status" value="1"/>
</dbReference>
<dbReference type="InterPro" id="IPR001932">
    <property type="entry name" value="PPM-type_phosphatase-like_dom"/>
</dbReference>
<evidence type="ECO:0000313" key="5">
    <source>
        <dbReference type="Proteomes" id="UP001138709"/>
    </source>
</evidence>
<dbReference type="PROSITE" id="PS50006">
    <property type="entry name" value="FHA_DOMAIN"/>
    <property type="match status" value="1"/>
</dbReference>
<dbReference type="InterPro" id="IPR000253">
    <property type="entry name" value="FHA_dom"/>
</dbReference>
<accession>A0A9X9XID2</accession>
<feature type="compositionally biased region" description="Basic and acidic residues" evidence="2">
    <location>
        <begin position="1"/>
        <end position="17"/>
    </location>
</feature>
<reference evidence="4" key="2">
    <citation type="journal article" date="2021" name="Syst. Appl. Microbiol.">
        <title>Roseomonas hellenica sp. nov., isolated from roots of wild-growing Alkanna tinctoria.</title>
        <authorList>
            <person name="Rat A."/>
            <person name="Naranjo H.D."/>
            <person name="Lebbe L."/>
            <person name="Cnockaert M."/>
            <person name="Krigas N."/>
            <person name="Grigoriadou K."/>
            <person name="Maloupa E."/>
            <person name="Willems A."/>
        </authorList>
    </citation>
    <scope>NUCLEOTIDE SEQUENCE</scope>
    <source>
        <strain evidence="4">LMG 31228</strain>
    </source>
</reference>
<evidence type="ECO:0000313" key="4">
    <source>
        <dbReference type="EMBL" id="MBR0683468.1"/>
    </source>
</evidence>
<dbReference type="RefSeq" id="WP_211849036.1">
    <property type="nucleotide sequence ID" value="NZ_JAAEDL010000033.1"/>
</dbReference>
<dbReference type="InterPro" id="IPR036457">
    <property type="entry name" value="PPM-type-like_dom_sf"/>
</dbReference>
<feature type="domain" description="FHA" evidence="3">
    <location>
        <begin position="55"/>
        <end position="104"/>
    </location>
</feature>
<dbReference type="SMART" id="SM00331">
    <property type="entry name" value="PP2C_SIG"/>
    <property type="match status" value="1"/>
</dbReference>
<dbReference type="GO" id="GO:0016791">
    <property type="term" value="F:phosphatase activity"/>
    <property type="evidence" value="ECO:0007669"/>
    <property type="project" value="TreeGrafter"/>
</dbReference>